<dbReference type="Gene3D" id="1.10.275.10">
    <property type="entry name" value="Fumarase/aspartase (N-terminal domain)"/>
    <property type="match status" value="1"/>
</dbReference>
<dbReference type="InterPro" id="IPR024083">
    <property type="entry name" value="Fumarase/histidase_N"/>
</dbReference>
<evidence type="ECO:0000313" key="3">
    <source>
        <dbReference type="Proteomes" id="UP000282926"/>
    </source>
</evidence>
<feature type="region of interest" description="Disordered" evidence="1">
    <location>
        <begin position="86"/>
        <end position="108"/>
    </location>
</feature>
<dbReference type="EMBL" id="SADD01000018">
    <property type="protein sequence ID" value="RVU41439.1"/>
    <property type="molecule type" value="Genomic_DNA"/>
</dbReference>
<accession>A0ABY0CPF8</accession>
<evidence type="ECO:0000313" key="2">
    <source>
        <dbReference type="EMBL" id="RVU41439.1"/>
    </source>
</evidence>
<dbReference type="SUPFAM" id="SSF48557">
    <property type="entry name" value="L-aspartase-like"/>
    <property type="match status" value="1"/>
</dbReference>
<name>A0ABY0CPF8_9DELT</name>
<gene>
    <name evidence="2" type="ORF">EA187_19035</name>
</gene>
<evidence type="ECO:0000256" key="1">
    <source>
        <dbReference type="SAM" id="MobiDB-lite"/>
    </source>
</evidence>
<sequence length="108" mass="11666">MADVCLPLGVGEREKGALSYGLTTGFGPLADRQVERGELERLQKNLVYHLASGVGEPFDEDVARAMMACPGGGPLRRPGPGRVRLTTREAGPGSPCSEWSWRESFPPR</sequence>
<dbReference type="InterPro" id="IPR001106">
    <property type="entry name" value="Aromatic_Lyase"/>
</dbReference>
<dbReference type="Pfam" id="PF00221">
    <property type="entry name" value="Lyase_aromatic"/>
    <property type="match status" value="1"/>
</dbReference>
<keyword evidence="3" id="KW-1185">Reference proteome</keyword>
<proteinExistence type="predicted"/>
<protein>
    <submittedName>
        <fullName evidence="2">Uncharacterized protein</fullName>
    </submittedName>
</protein>
<dbReference type="Proteomes" id="UP000282926">
    <property type="component" value="Unassembled WGS sequence"/>
</dbReference>
<organism evidence="2 3">
    <name type="scientific">Lujinxingia sediminis</name>
    <dbReference type="NCBI Taxonomy" id="2480984"/>
    <lineage>
        <taxon>Bacteria</taxon>
        <taxon>Deltaproteobacteria</taxon>
        <taxon>Bradymonadales</taxon>
        <taxon>Lujinxingiaceae</taxon>
        <taxon>Lujinxingia</taxon>
    </lineage>
</organism>
<reference evidence="2 3" key="1">
    <citation type="submission" date="2019-01" db="EMBL/GenBank/DDBJ databases">
        <title>Lujinxingia litoralis gen. nov., sp. nov. and Lujinxingia sediminis gen. nov., sp. nov., new members in the order Bradymonadales, isolated from coastal sediment.</title>
        <authorList>
            <person name="Li C.-M."/>
        </authorList>
    </citation>
    <scope>NUCLEOTIDE SEQUENCE [LARGE SCALE GENOMIC DNA]</scope>
    <source>
        <strain evidence="2 3">SEH01</strain>
    </source>
</reference>
<dbReference type="InterPro" id="IPR008948">
    <property type="entry name" value="L-Aspartase-like"/>
</dbReference>
<comment type="caution">
    <text evidence="2">The sequence shown here is derived from an EMBL/GenBank/DDBJ whole genome shotgun (WGS) entry which is preliminary data.</text>
</comment>